<dbReference type="PANTHER" id="PTHR10000">
    <property type="entry name" value="PHOSPHOSERINE PHOSPHATASE"/>
    <property type="match status" value="1"/>
</dbReference>
<dbReference type="Proteomes" id="UP001491088">
    <property type="component" value="Chromosome"/>
</dbReference>
<keyword evidence="2" id="KW-1185">Reference proteome</keyword>
<evidence type="ECO:0000313" key="2">
    <source>
        <dbReference type="Proteomes" id="UP001491088"/>
    </source>
</evidence>
<dbReference type="GO" id="GO:0016787">
    <property type="term" value="F:hydrolase activity"/>
    <property type="evidence" value="ECO:0007669"/>
    <property type="project" value="UniProtKB-KW"/>
</dbReference>
<dbReference type="Pfam" id="PF08282">
    <property type="entry name" value="Hydrolase_3"/>
    <property type="match status" value="1"/>
</dbReference>
<dbReference type="EMBL" id="CP150496">
    <property type="protein sequence ID" value="WYW55330.1"/>
    <property type="molecule type" value="Genomic_DNA"/>
</dbReference>
<dbReference type="PROSITE" id="PS01228">
    <property type="entry name" value="COF_1"/>
    <property type="match status" value="1"/>
</dbReference>
<dbReference type="NCBIfam" id="TIGR00099">
    <property type="entry name" value="Cof-subfamily"/>
    <property type="match status" value="1"/>
</dbReference>
<dbReference type="InterPro" id="IPR000150">
    <property type="entry name" value="Cof"/>
</dbReference>
<keyword evidence="1" id="KW-0378">Hydrolase</keyword>
<dbReference type="SUPFAM" id="SSF56784">
    <property type="entry name" value="HAD-like"/>
    <property type="match status" value="1"/>
</dbReference>
<organism evidence="1 2">
    <name type="scientific">Polaribacter marinaquae</name>
    <dbReference type="NCBI Taxonomy" id="1642819"/>
    <lineage>
        <taxon>Bacteria</taxon>
        <taxon>Pseudomonadati</taxon>
        <taxon>Bacteroidota</taxon>
        <taxon>Flavobacteriia</taxon>
        <taxon>Flavobacteriales</taxon>
        <taxon>Flavobacteriaceae</taxon>
    </lineage>
</organism>
<protein>
    <submittedName>
        <fullName evidence="1">HAD family hydrolase</fullName>
        <ecNumber evidence="1">3.1.3.-</ecNumber>
    </submittedName>
</protein>
<accession>A0ABZ2TQD8</accession>
<dbReference type="NCBIfam" id="TIGR01484">
    <property type="entry name" value="HAD-SF-IIB"/>
    <property type="match status" value="1"/>
</dbReference>
<dbReference type="InterPro" id="IPR006379">
    <property type="entry name" value="HAD-SF_hydro_IIB"/>
</dbReference>
<name>A0ABZ2TQD8_9FLAO</name>
<proteinExistence type="predicted"/>
<dbReference type="SFLD" id="SFLDS00003">
    <property type="entry name" value="Haloacid_Dehalogenase"/>
    <property type="match status" value="1"/>
</dbReference>
<dbReference type="Gene3D" id="3.40.50.1000">
    <property type="entry name" value="HAD superfamily/HAD-like"/>
    <property type="match status" value="1"/>
</dbReference>
<evidence type="ECO:0000313" key="1">
    <source>
        <dbReference type="EMBL" id="WYW55330.1"/>
    </source>
</evidence>
<dbReference type="EC" id="3.1.3.-" evidence="1"/>
<gene>
    <name evidence="1" type="ORF">WG950_12430</name>
</gene>
<sequence>MDLSNVKLVVSDMDGTLLNSKGEVSPLFFELFKKLQEKNITFCAASGRQYHSIVDKLATIKDDIYVIAENGAIAKKADKILLQESLEASKIQKIIPILRDIEDTNFVLCTKDAAFIESKDERFIGYFKEYYHNYNKVDDLLDVVKHTPILKIAVYNFKSSEAYILPAIKHLENEYLLKVSGKNWLDISTDKANKGNALRQVQNLLNVSKKETMVFGDYHNDIEMLKEAAFSFSMENAHKDITEIANYATTSNDNFGVESVLEKLAKA</sequence>
<dbReference type="Gene3D" id="3.30.1240.10">
    <property type="match status" value="1"/>
</dbReference>
<dbReference type="PANTHER" id="PTHR10000:SF8">
    <property type="entry name" value="HAD SUPERFAMILY HYDROLASE-LIKE, TYPE 3"/>
    <property type="match status" value="1"/>
</dbReference>
<dbReference type="InterPro" id="IPR036412">
    <property type="entry name" value="HAD-like_sf"/>
</dbReference>
<dbReference type="RefSeq" id="WP_340932767.1">
    <property type="nucleotide sequence ID" value="NZ_CP150496.1"/>
</dbReference>
<dbReference type="SFLD" id="SFLDG01140">
    <property type="entry name" value="C2.B:_Phosphomannomutase_and_P"/>
    <property type="match status" value="1"/>
</dbReference>
<dbReference type="InterPro" id="IPR023214">
    <property type="entry name" value="HAD_sf"/>
</dbReference>
<reference evidence="1 2" key="1">
    <citation type="submission" date="2024-03" db="EMBL/GenBank/DDBJ databases">
        <authorList>
            <person name="Cao K."/>
        </authorList>
    </citation>
    <scope>NUCLEOTIDE SEQUENCE [LARGE SCALE GENOMIC DNA]</scope>
    <source>
        <strain evidence="1 2">MCCC 1K00696</strain>
    </source>
</reference>